<dbReference type="EMBL" id="KE356561">
    <property type="protein sequence ID" value="ERG94684.1"/>
    <property type="molecule type" value="Genomic_DNA"/>
</dbReference>
<dbReference type="CDD" id="cd03801">
    <property type="entry name" value="GT4_PimA-like"/>
    <property type="match status" value="1"/>
</dbReference>
<feature type="domain" description="Glycosyltransferase subfamily 4-like N-terminal" evidence="2">
    <location>
        <begin position="122"/>
        <end position="220"/>
    </location>
</feature>
<dbReference type="HOGENOM" id="CLU_055069_0_0_2"/>
<evidence type="ECO:0000259" key="2">
    <source>
        <dbReference type="Pfam" id="PF13439"/>
    </source>
</evidence>
<feature type="compositionally biased region" description="Polar residues" evidence="1">
    <location>
        <begin position="82"/>
        <end position="104"/>
    </location>
</feature>
<dbReference type="STRING" id="1238425.J07HQW2_01121"/>
<dbReference type="RefSeq" id="WP_021054175.1">
    <property type="nucleotide sequence ID" value="NZ_KE356561.1"/>
</dbReference>
<dbReference type="Pfam" id="PF13439">
    <property type="entry name" value="Glyco_transf_4"/>
    <property type="match status" value="1"/>
</dbReference>
<dbReference type="Proteomes" id="UP000030710">
    <property type="component" value="Unassembled WGS sequence"/>
</dbReference>
<dbReference type="InterPro" id="IPR028098">
    <property type="entry name" value="Glyco_trans_4-like_N"/>
</dbReference>
<dbReference type="SUPFAM" id="SSF53756">
    <property type="entry name" value="UDP-Glycosyltransferase/glycogen phosphorylase"/>
    <property type="match status" value="1"/>
</dbReference>
<dbReference type="eggNOG" id="arCOG01407">
    <property type="taxonomic scope" value="Archaea"/>
</dbReference>
<evidence type="ECO:0000313" key="4">
    <source>
        <dbReference type="Proteomes" id="UP000030710"/>
    </source>
</evidence>
<dbReference type="Pfam" id="PF13692">
    <property type="entry name" value="Glyco_trans_1_4"/>
    <property type="match status" value="1"/>
</dbReference>
<keyword evidence="3" id="KW-0808">Transferase</keyword>
<protein>
    <submittedName>
        <fullName evidence="3">Glycosyltransferase</fullName>
    </submittedName>
</protein>
<dbReference type="Gene3D" id="3.40.50.2000">
    <property type="entry name" value="Glycogen Phosphorylase B"/>
    <property type="match status" value="2"/>
</dbReference>
<reference evidence="3 4" key="1">
    <citation type="journal article" date="2013" name="PLoS ONE">
        <title>Assembly-driven community genomics of a hypersaline microbial ecosystem.</title>
        <authorList>
            <person name="Podell S."/>
            <person name="Ugalde J.A."/>
            <person name="Narasingarao P."/>
            <person name="Banfield J.F."/>
            <person name="Heidelberg K.B."/>
            <person name="Allen E.E."/>
        </authorList>
    </citation>
    <scope>NUCLEOTIDE SEQUENCE [LARGE SCALE GENOMIC DNA]</scope>
    <source>
        <strain evidence="4">J07HQW2</strain>
    </source>
</reference>
<accession>U1MW78</accession>
<dbReference type="PANTHER" id="PTHR45947:SF3">
    <property type="entry name" value="SULFOQUINOVOSYL TRANSFERASE SQD2"/>
    <property type="match status" value="1"/>
</dbReference>
<dbReference type="PANTHER" id="PTHR45947">
    <property type="entry name" value="SULFOQUINOVOSYL TRANSFERASE SQD2"/>
    <property type="match status" value="1"/>
</dbReference>
<dbReference type="AlphaFoldDB" id="U1MW78"/>
<proteinExistence type="predicted"/>
<gene>
    <name evidence="3" type="ORF">J07HQW2_01121</name>
</gene>
<name>U1MW78_9EURY</name>
<feature type="region of interest" description="Disordered" evidence="1">
    <location>
        <begin position="71"/>
        <end position="104"/>
    </location>
</feature>
<dbReference type="InterPro" id="IPR050194">
    <property type="entry name" value="Glycosyltransferase_grp1"/>
</dbReference>
<dbReference type="GO" id="GO:0016757">
    <property type="term" value="F:glycosyltransferase activity"/>
    <property type="evidence" value="ECO:0007669"/>
    <property type="project" value="TreeGrafter"/>
</dbReference>
<sequence>MTLRVLHYLELESQLDRSGIGTAVNHQRAALELTDVANVELYTSLRDVISPRKWIADTLWSQAYRVGFNPGNQHVSNKRPDANTNPGNNSSVEFDSNTESNANTTHTSVSAVDSMGATTDSEHAYDIVHCNIVGPGSVVVAQYALRAGIPLILHAHVTREDFAESFRGSTTIAPTVERYLRWFYSQADLLLCPSKYTRSLLRSYPVEAPVRAITNGVDIDSLSGFESYRENYRDQYDLSGTVVFGVGNVFERKGLTTFCQVAKKTSHDFAWFGPYDTGPQASKTVRRWINNPPSNVTFTGWIDDIRGAYAAGDIYFFPTKNENQGIAVLEAMACGKAVILRDIPVFEEFYTHGEDCLKCDTEEEFRDAINRLANDSSLRTRLGENARETARSHNLERVGDQLAETYQAVIAATKTGHQIASDDVE</sequence>
<evidence type="ECO:0000256" key="1">
    <source>
        <dbReference type="SAM" id="MobiDB-lite"/>
    </source>
</evidence>
<evidence type="ECO:0000313" key="3">
    <source>
        <dbReference type="EMBL" id="ERG94684.1"/>
    </source>
</evidence>
<organism evidence="3 4">
    <name type="scientific">Haloquadratum walsbyi J07HQW2</name>
    <dbReference type="NCBI Taxonomy" id="1238425"/>
    <lineage>
        <taxon>Archaea</taxon>
        <taxon>Methanobacteriati</taxon>
        <taxon>Methanobacteriota</taxon>
        <taxon>Stenosarchaea group</taxon>
        <taxon>Halobacteria</taxon>
        <taxon>Halobacteriales</taxon>
        <taxon>Haloferacaceae</taxon>
        <taxon>Haloquadratum</taxon>
    </lineage>
</organism>